<dbReference type="CDD" id="cd01299">
    <property type="entry name" value="Met_dep_hydrolase_A"/>
    <property type="match status" value="1"/>
</dbReference>
<dbReference type="GO" id="GO:0016810">
    <property type="term" value="F:hydrolase activity, acting on carbon-nitrogen (but not peptide) bonds"/>
    <property type="evidence" value="ECO:0007669"/>
    <property type="project" value="InterPro"/>
</dbReference>
<evidence type="ECO:0000313" key="3">
    <source>
        <dbReference type="EMBL" id="RDW87222.1"/>
    </source>
</evidence>
<evidence type="ECO:0000259" key="2">
    <source>
        <dbReference type="Pfam" id="PF01979"/>
    </source>
</evidence>
<evidence type="ECO:0000313" key="4">
    <source>
        <dbReference type="Proteomes" id="UP000256328"/>
    </source>
</evidence>
<name>A0A3D8SLS7_9HELO</name>
<accession>A0A3D8SLS7</accession>
<sequence>MRLIQQKQHDTTNHVLGQPLGEDNPRVHGIKSSLLIPGRGQPMNNGAVIIQDDKIAWVGPESSIPTKYNLISFTNVPVLMPGLWDCHIHYHGRGPNGRADDGQFTSSGALAGARVARELERTLLAGFTSVREVSGFGGEVAPAVEDGTFIGPHVFSSFASLSMTAGHADIHNLPMSTVLDAAAHGLANYVCDGKADCIKGVRTQLRRGAKLIKICATGGVGSIIDDPEDAEFSPEELKAMVDEAARAKRIVAAHCHGKEGIIAALKAGVRTIEHGSYLDDECAALMQEKGAILVPTRLVIQSGLENKNEWPPLQYSKMVKIAGPHKKAYKLAVQKGVKIALGTDYVPGKNGKELVYAVEAGMTPLEAIEACTATSPETLGAHLAPKSGQLKEGYDADLIAVSANPLEDISILSNVENVTHVWKGGRLFKSP</sequence>
<comment type="caution">
    <text evidence="3">The sequence shown here is derived from an EMBL/GenBank/DDBJ whole genome shotgun (WGS) entry which is preliminary data.</text>
</comment>
<protein>
    <recommendedName>
        <fullName evidence="2">Amidohydrolase-related domain-containing protein</fullName>
    </recommendedName>
</protein>
<dbReference type="Gene3D" id="2.30.40.10">
    <property type="entry name" value="Urease, subunit C, domain 1"/>
    <property type="match status" value="1"/>
</dbReference>
<dbReference type="SUPFAM" id="SSF51556">
    <property type="entry name" value="Metallo-dependent hydrolases"/>
    <property type="match status" value="1"/>
</dbReference>
<dbReference type="Proteomes" id="UP000256328">
    <property type="component" value="Unassembled WGS sequence"/>
</dbReference>
<dbReference type="InterPro" id="IPR011059">
    <property type="entry name" value="Metal-dep_hydrolase_composite"/>
</dbReference>
<keyword evidence="4" id="KW-1185">Reference proteome</keyword>
<dbReference type="Gene3D" id="3.20.20.140">
    <property type="entry name" value="Metal-dependent hydrolases"/>
    <property type="match status" value="1"/>
</dbReference>
<dbReference type="EMBL" id="PDLN01000004">
    <property type="protein sequence ID" value="RDW87222.1"/>
    <property type="molecule type" value="Genomic_DNA"/>
</dbReference>
<proteinExistence type="predicted"/>
<organism evidence="3 4">
    <name type="scientific">Coleophoma crateriformis</name>
    <dbReference type="NCBI Taxonomy" id="565419"/>
    <lineage>
        <taxon>Eukaryota</taxon>
        <taxon>Fungi</taxon>
        <taxon>Dikarya</taxon>
        <taxon>Ascomycota</taxon>
        <taxon>Pezizomycotina</taxon>
        <taxon>Leotiomycetes</taxon>
        <taxon>Helotiales</taxon>
        <taxon>Dermateaceae</taxon>
        <taxon>Coleophoma</taxon>
    </lineage>
</organism>
<dbReference type="InterPro" id="IPR051781">
    <property type="entry name" value="Metallo-dep_Hydrolase"/>
</dbReference>
<dbReference type="InterPro" id="IPR032466">
    <property type="entry name" value="Metal_Hydrolase"/>
</dbReference>
<dbReference type="OrthoDB" id="194468at2759"/>
<feature type="region of interest" description="Disordered" evidence="1">
    <location>
        <begin position="1"/>
        <end position="26"/>
    </location>
</feature>
<evidence type="ECO:0000256" key="1">
    <source>
        <dbReference type="SAM" id="MobiDB-lite"/>
    </source>
</evidence>
<reference evidence="3 4" key="1">
    <citation type="journal article" date="2018" name="IMA Fungus">
        <title>IMA Genome-F 9: Draft genome sequence of Annulohypoxylon stygium, Aspergillus mulundensis, Berkeleyomyces basicola (syn. Thielaviopsis basicola), Ceratocystis smalleyi, two Cercospora beticola strains, Coleophoma cylindrospora, Fusarium fracticaudum, Phialophora cf. hyalina, and Morchella septimelata.</title>
        <authorList>
            <person name="Wingfield B.D."/>
            <person name="Bills G.F."/>
            <person name="Dong Y."/>
            <person name="Huang W."/>
            <person name="Nel W.J."/>
            <person name="Swalarsk-Parry B.S."/>
            <person name="Vaghefi N."/>
            <person name="Wilken P.M."/>
            <person name="An Z."/>
            <person name="de Beer Z.W."/>
            <person name="De Vos L."/>
            <person name="Chen L."/>
            <person name="Duong T.A."/>
            <person name="Gao Y."/>
            <person name="Hammerbacher A."/>
            <person name="Kikkert J.R."/>
            <person name="Li Y."/>
            <person name="Li H."/>
            <person name="Li K."/>
            <person name="Li Q."/>
            <person name="Liu X."/>
            <person name="Ma X."/>
            <person name="Naidoo K."/>
            <person name="Pethybridge S.J."/>
            <person name="Sun J."/>
            <person name="Steenkamp E.T."/>
            <person name="van der Nest M.A."/>
            <person name="van Wyk S."/>
            <person name="Wingfield M.J."/>
            <person name="Xiong C."/>
            <person name="Yue Q."/>
            <person name="Zhang X."/>
        </authorList>
    </citation>
    <scope>NUCLEOTIDE SEQUENCE [LARGE SCALE GENOMIC DNA]</scope>
    <source>
        <strain evidence="3 4">BP5796</strain>
    </source>
</reference>
<dbReference type="InterPro" id="IPR057744">
    <property type="entry name" value="OTAase-like"/>
</dbReference>
<gene>
    <name evidence="3" type="ORF">BP5796_02916</name>
</gene>
<dbReference type="AlphaFoldDB" id="A0A3D8SLS7"/>
<dbReference type="PANTHER" id="PTHR43135:SF3">
    <property type="entry name" value="ALPHA-D-RIBOSE 1-METHYLPHOSPHONATE 5-TRIPHOSPHATE DIPHOSPHATASE"/>
    <property type="match status" value="1"/>
</dbReference>
<dbReference type="InterPro" id="IPR006680">
    <property type="entry name" value="Amidohydro-rel"/>
</dbReference>
<dbReference type="Pfam" id="PF01979">
    <property type="entry name" value="Amidohydro_1"/>
    <property type="match status" value="1"/>
</dbReference>
<dbReference type="PANTHER" id="PTHR43135">
    <property type="entry name" value="ALPHA-D-RIBOSE 1-METHYLPHOSPHONATE 5-TRIPHOSPHATE DIPHOSPHATASE"/>
    <property type="match status" value="1"/>
</dbReference>
<dbReference type="SUPFAM" id="SSF51338">
    <property type="entry name" value="Composite domain of metallo-dependent hydrolases"/>
    <property type="match status" value="2"/>
</dbReference>
<feature type="domain" description="Amidohydrolase-related" evidence="2">
    <location>
        <begin position="78"/>
        <end position="427"/>
    </location>
</feature>